<feature type="transmembrane region" description="Helical" evidence="8">
    <location>
        <begin position="117"/>
        <end position="140"/>
    </location>
</feature>
<feature type="transmembrane region" description="Helical" evidence="8">
    <location>
        <begin position="31"/>
        <end position="50"/>
    </location>
</feature>
<dbReference type="GO" id="GO:0005886">
    <property type="term" value="C:plasma membrane"/>
    <property type="evidence" value="ECO:0007669"/>
    <property type="project" value="UniProtKB-SubCell"/>
</dbReference>
<feature type="transmembrane region" description="Helical" evidence="8">
    <location>
        <begin position="452"/>
        <end position="471"/>
    </location>
</feature>
<feature type="transmembrane region" description="Helical" evidence="8">
    <location>
        <begin position="315"/>
        <end position="338"/>
    </location>
</feature>
<comment type="similarity">
    <text evidence="2">Belongs to the CPA3 antiporters (TC 2.A.63) subunit D family.</text>
</comment>
<dbReference type="Pfam" id="PF00361">
    <property type="entry name" value="Proton_antipo_M"/>
    <property type="match status" value="1"/>
</dbReference>
<sequence length="492" mass="52866">MIENHMTIMLVVLPMLAAPLIALLPSKNLSWGLAILTATLQLYLAVNVLLDVQGGTAIHYELGGWAPPWGISYRLDSLNGLMALLVCLINFVCLLYAKASIEAEIPGRKLGLFYATWQLVVTGLLGIVLTGDIFNLFVFLEISSLSTYALIGMGRQRQALMAAFQYLLSGTLGASFFLIGVGLCYAATGTLNMQDLASQIGQSDQPMTLYSGFAFLFTGLLLKAAIYPLHAWLPNVYQFSPQAVSALLSATSTKVALYVVVRCLLDVFGVEFSLSRLFADLLLLAGSLAILFGSLRAIQQTDLKRLLAYSSIAQLGYSVVGLGLLTVTGLSGALVHLFNHGITKAALFMGAGMLALGPGTTLLTRLAGGTHRPWLLLLFLTGGLSLIGFPGTVGFISKWMLALAAIEQGHWWLLVVILLGSLLAILYVWKFIETLYFVPQNPPETSTGPVPGRGMWLACGLLCLAIVYFGLDTRFTLGVAMDAARQLLGVHP</sequence>
<evidence type="ECO:0000256" key="6">
    <source>
        <dbReference type="ARBA" id="ARBA00023136"/>
    </source>
</evidence>
<gene>
    <name evidence="10" type="ORF">J0A66_07225</name>
</gene>
<feature type="domain" description="NADH:quinone oxidoreductase/Mrp antiporter transmembrane" evidence="9">
    <location>
        <begin position="132"/>
        <end position="423"/>
    </location>
</feature>
<feature type="transmembrane region" description="Helical" evidence="8">
    <location>
        <begin position="6"/>
        <end position="24"/>
    </location>
</feature>
<feature type="transmembrane region" description="Helical" evidence="8">
    <location>
        <begin position="246"/>
        <end position="265"/>
    </location>
</feature>
<accession>A0A939DMU4</accession>
<keyword evidence="3" id="KW-1003">Cell membrane</keyword>
<dbReference type="PRINTS" id="PR01437">
    <property type="entry name" value="NUOXDRDTASE4"/>
</dbReference>
<evidence type="ECO:0000259" key="9">
    <source>
        <dbReference type="Pfam" id="PF00361"/>
    </source>
</evidence>
<feature type="transmembrane region" description="Helical" evidence="8">
    <location>
        <begin position="374"/>
        <end position="399"/>
    </location>
</feature>
<dbReference type="InterPro" id="IPR003918">
    <property type="entry name" value="NADH_UbQ_OxRdtase"/>
</dbReference>
<evidence type="ECO:0000256" key="5">
    <source>
        <dbReference type="ARBA" id="ARBA00022989"/>
    </source>
</evidence>
<feature type="transmembrane region" description="Helical" evidence="8">
    <location>
        <begin position="411"/>
        <end position="432"/>
    </location>
</feature>
<feature type="transmembrane region" description="Helical" evidence="8">
    <location>
        <begin position="345"/>
        <end position="368"/>
    </location>
</feature>
<dbReference type="InterPro" id="IPR001750">
    <property type="entry name" value="ND/Mrp_TM"/>
</dbReference>
<dbReference type="Proteomes" id="UP000664654">
    <property type="component" value="Unassembled WGS sequence"/>
</dbReference>
<dbReference type="PANTHER" id="PTHR42703">
    <property type="entry name" value="NADH DEHYDROGENASE"/>
    <property type="match status" value="1"/>
</dbReference>
<dbReference type="PANTHER" id="PTHR42703:SF1">
    <property type="entry name" value="NA(+)_H(+) ANTIPORTER SUBUNIT D1"/>
    <property type="match status" value="1"/>
</dbReference>
<evidence type="ECO:0000256" key="7">
    <source>
        <dbReference type="RuleBase" id="RU000320"/>
    </source>
</evidence>
<evidence type="ECO:0000256" key="4">
    <source>
        <dbReference type="ARBA" id="ARBA00022692"/>
    </source>
</evidence>
<evidence type="ECO:0000256" key="3">
    <source>
        <dbReference type="ARBA" id="ARBA00022475"/>
    </source>
</evidence>
<feature type="transmembrane region" description="Helical" evidence="8">
    <location>
        <begin position="160"/>
        <end position="186"/>
    </location>
</feature>
<comment type="caution">
    <text evidence="10">The sequence shown here is derived from an EMBL/GenBank/DDBJ whole genome shotgun (WGS) entry which is preliminary data.</text>
</comment>
<evidence type="ECO:0000256" key="1">
    <source>
        <dbReference type="ARBA" id="ARBA00004651"/>
    </source>
</evidence>
<keyword evidence="5 8" id="KW-1133">Transmembrane helix</keyword>
<dbReference type="GO" id="GO:0008137">
    <property type="term" value="F:NADH dehydrogenase (ubiquinone) activity"/>
    <property type="evidence" value="ECO:0007669"/>
    <property type="project" value="InterPro"/>
</dbReference>
<dbReference type="GO" id="GO:0042773">
    <property type="term" value="P:ATP synthesis coupled electron transport"/>
    <property type="evidence" value="ECO:0007669"/>
    <property type="project" value="InterPro"/>
</dbReference>
<dbReference type="EMBL" id="JAFKCV010000003">
    <property type="protein sequence ID" value="MBN7825010.1"/>
    <property type="molecule type" value="Genomic_DNA"/>
</dbReference>
<comment type="subcellular location">
    <subcellularLocation>
        <location evidence="1">Cell membrane</location>
        <topology evidence="1">Multi-pass membrane protein</topology>
    </subcellularLocation>
    <subcellularLocation>
        <location evidence="7">Membrane</location>
        <topology evidence="7">Multi-pass membrane protein</topology>
    </subcellularLocation>
</comment>
<dbReference type="RefSeq" id="WP_206573118.1">
    <property type="nucleotide sequence ID" value="NZ_JAFKCV010000003.1"/>
</dbReference>
<reference evidence="10" key="1">
    <citation type="submission" date="2021-03" db="EMBL/GenBank/DDBJ databases">
        <title>novel species isolated from a fishpond in China.</title>
        <authorList>
            <person name="Lu H."/>
            <person name="Cai Z."/>
        </authorList>
    </citation>
    <scope>NUCLEOTIDE SEQUENCE</scope>
    <source>
        <strain evidence="10">JCM 30855</strain>
    </source>
</reference>
<keyword evidence="11" id="KW-1185">Reference proteome</keyword>
<proteinExistence type="inferred from homology"/>
<evidence type="ECO:0000313" key="10">
    <source>
        <dbReference type="EMBL" id="MBN7825010.1"/>
    </source>
</evidence>
<feature type="transmembrane region" description="Helical" evidence="8">
    <location>
        <begin position="277"/>
        <end position="295"/>
    </location>
</feature>
<feature type="transmembrane region" description="Helical" evidence="8">
    <location>
        <begin position="207"/>
        <end position="226"/>
    </location>
</feature>
<evidence type="ECO:0000313" key="11">
    <source>
        <dbReference type="Proteomes" id="UP000664654"/>
    </source>
</evidence>
<evidence type="ECO:0000256" key="2">
    <source>
        <dbReference type="ARBA" id="ARBA00005346"/>
    </source>
</evidence>
<organism evidence="10 11">
    <name type="scientific">Bowmanella dokdonensis</name>
    <dbReference type="NCBI Taxonomy" id="751969"/>
    <lineage>
        <taxon>Bacteria</taxon>
        <taxon>Pseudomonadati</taxon>
        <taxon>Pseudomonadota</taxon>
        <taxon>Gammaproteobacteria</taxon>
        <taxon>Alteromonadales</taxon>
        <taxon>Alteromonadaceae</taxon>
        <taxon>Bowmanella</taxon>
    </lineage>
</organism>
<name>A0A939DMU4_9ALTE</name>
<evidence type="ECO:0000256" key="8">
    <source>
        <dbReference type="SAM" id="Phobius"/>
    </source>
</evidence>
<dbReference type="AlphaFoldDB" id="A0A939DMU4"/>
<keyword evidence="6 8" id="KW-0472">Membrane</keyword>
<protein>
    <submittedName>
        <fullName evidence="10">Monovalent cation/H+ antiporter subunit D family protein</fullName>
    </submittedName>
</protein>
<keyword evidence="4 7" id="KW-0812">Transmembrane</keyword>
<dbReference type="InterPro" id="IPR050586">
    <property type="entry name" value="CPA3_Na-H_Antiporter_D"/>
</dbReference>
<feature type="transmembrane region" description="Helical" evidence="8">
    <location>
        <begin position="78"/>
        <end position="97"/>
    </location>
</feature>